<dbReference type="SUPFAM" id="SSF51391">
    <property type="entry name" value="Thiamin phosphate synthase"/>
    <property type="match status" value="1"/>
</dbReference>
<evidence type="ECO:0000313" key="5">
    <source>
        <dbReference type="EnsemblProtists" id="EKX41955"/>
    </source>
</evidence>
<dbReference type="InterPro" id="IPR022998">
    <property type="entry name" value="ThiamineP_synth_TenI"/>
</dbReference>
<organism evidence="4">
    <name type="scientific">Guillardia theta (strain CCMP2712)</name>
    <name type="common">Cryptophyte</name>
    <dbReference type="NCBI Taxonomy" id="905079"/>
    <lineage>
        <taxon>Eukaryota</taxon>
        <taxon>Cryptophyceae</taxon>
        <taxon>Pyrenomonadales</taxon>
        <taxon>Geminigeraceae</taxon>
        <taxon>Guillardia</taxon>
    </lineage>
</organism>
<keyword evidence="2" id="KW-0784">Thiamine biosynthesis</keyword>
<dbReference type="EMBL" id="JH993020">
    <property type="protein sequence ID" value="EKX41955.1"/>
    <property type="molecule type" value="Genomic_DNA"/>
</dbReference>
<dbReference type="GeneID" id="17298579"/>
<reference evidence="4 6" key="1">
    <citation type="journal article" date="2012" name="Nature">
        <title>Algal genomes reveal evolutionary mosaicism and the fate of nucleomorphs.</title>
        <authorList>
            <consortium name="DOE Joint Genome Institute"/>
            <person name="Curtis B.A."/>
            <person name="Tanifuji G."/>
            <person name="Burki F."/>
            <person name="Gruber A."/>
            <person name="Irimia M."/>
            <person name="Maruyama S."/>
            <person name="Arias M.C."/>
            <person name="Ball S.G."/>
            <person name="Gile G.H."/>
            <person name="Hirakawa Y."/>
            <person name="Hopkins J.F."/>
            <person name="Kuo A."/>
            <person name="Rensing S.A."/>
            <person name="Schmutz J."/>
            <person name="Symeonidi A."/>
            <person name="Elias M."/>
            <person name="Eveleigh R.J."/>
            <person name="Herman E.K."/>
            <person name="Klute M.J."/>
            <person name="Nakayama T."/>
            <person name="Obornik M."/>
            <person name="Reyes-Prieto A."/>
            <person name="Armbrust E.V."/>
            <person name="Aves S.J."/>
            <person name="Beiko R.G."/>
            <person name="Coutinho P."/>
            <person name="Dacks J.B."/>
            <person name="Durnford D.G."/>
            <person name="Fast N.M."/>
            <person name="Green B.R."/>
            <person name="Grisdale C.J."/>
            <person name="Hempel F."/>
            <person name="Henrissat B."/>
            <person name="Hoppner M.P."/>
            <person name="Ishida K."/>
            <person name="Kim E."/>
            <person name="Koreny L."/>
            <person name="Kroth P.G."/>
            <person name="Liu Y."/>
            <person name="Malik S.B."/>
            <person name="Maier U.G."/>
            <person name="McRose D."/>
            <person name="Mock T."/>
            <person name="Neilson J.A."/>
            <person name="Onodera N.T."/>
            <person name="Poole A.M."/>
            <person name="Pritham E.J."/>
            <person name="Richards T.A."/>
            <person name="Rocap G."/>
            <person name="Roy S.W."/>
            <person name="Sarai C."/>
            <person name="Schaack S."/>
            <person name="Shirato S."/>
            <person name="Slamovits C.H."/>
            <person name="Spencer D.F."/>
            <person name="Suzuki S."/>
            <person name="Worden A.Z."/>
            <person name="Zauner S."/>
            <person name="Barry K."/>
            <person name="Bell C."/>
            <person name="Bharti A.K."/>
            <person name="Crow J.A."/>
            <person name="Grimwood J."/>
            <person name="Kramer R."/>
            <person name="Lindquist E."/>
            <person name="Lucas S."/>
            <person name="Salamov A."/>
            <person name="McFadden G.I."/>
            <person name="Lane C.E."/>
            <person name="Keeling P.J."/>
            <person name="Gray M.W."/>
            <person name="Grigoriev I.V."/>
            <person name="Archibald J.M."/>
        </authorList>
    </citation>
    <scope>NUCLEOTIDE SEQUENCE</scope>
    <source>
        <strain evidence="4 6">CCMP2712</strain>
    </source>
</reference>
<dbReference type="HOGENOM" id="CLU_1952955_0_0_1"/>
<evidence type="ECO:0000256" key="2">
    <source>
        <dbReference type="ARBA" id="ARBA00022977"/>
    </source>
</evidence>
<dbReference type="PANTHER" id="PTHR20857:SF23">
    <property type="entry name" value="THIAMINE BIOSYNTHETIC BIFUNCTIONAL ENZYME"/>
    <property type="match status" value="1"/>
</dbReference>
<evidence type="ECO:0000313" key="4">
    <source>
        <dbReference type="EMBL" id="EKX41955.1"/>
    </source>
</evidence>
<dbReference type="GO" id="GO:0005737">
    <property type="term" value="C:cytoplasm"/>
    <property type="evidence" value="ECO:0007669"/>
    <property type="project" value="TreeGrafter"/>
</dbReference>
<sequence length="129" mass="14393">MAFTFLNDSWSKTLWRRSKLLGMLWARAAGAGVDYVLLGTIFRTDSHPEKVEVEGLKLIQEARESFPRLNLIGIGGINDRNCDQVMRSGANGVAVISYIFDAADAASAVRDMKARMLEGEIEREKRSSR</sequence>
<dbReference type="InterPro" id="IPR036206">
    <property type="entry name" value="ThiamineP_synth_sf"/>
</dbReference>
<evidence type="ECO:0000313" key="6">
    <source>
        <dbReference type="Proteomes" id="UP000011087"/>
    </source>
</evidence>
<protein>
    <recommendedName>
        <fullName evidence="3">Thiamine phosphate synthase/TenI domain-containing protein</fullName>
    </recommendedName>
</protein>
<comment type="pathway">
    <text evidence="1">Cofactor biosynthesis; thiamine diphosphate biosynthesis.</text>
</comment>
<keyword evidence="6" id="KW-1185">Reference proteome</keyword>
<dbReference type="InterPro" id="IPR013785">
    <property type="entry name" value="Aldolase_TIM"/>
</dbReference>
<dbReference type="CDD" id="cd00564">
    <property type="entry name" value="TMP_TenI"/>
    <property type="match status" value="1"/>
</dbReference>
<dbReference type="OrthoDB" id="4994at2759"/>
<accession>L1J1J3</accession>
<evidence type="ECO:0000256" key="1">
    <source>
        <dbReference type="ARBA" id="ARBA00004948"/>
    </source>
</evidence>
<dbReference type="Pfam" id="PF02581">
    <property type="entry name" value="TMP-TENI"/>
    <property type="match status" value="1"/>
</dbReference>
<dbReference type="Gene3D" id="3.20.20.70">
    <property type="entry name" value="Aldolase class I"/>
    <property type="match status" value="1"/>
</dbReference>
<proteinExistence type="predicted"/>
<name>L1J1J3_GUITC</name>
<dbReference type="Proteomes" id="UP000011087">
    <property type="component" value="Unassembled WGS sequence"/>
</dbReference>
<evidence type="ECO:0000259" key="3">
    <source>
        <dbReference type="Pfam" id="PF02581"/>
    </source>
</evidence>
<feature type="domain" description="Thiamine phosphate synthase/TenI" evidence="3">
    <location>
        <begin position="26"/>
        <end position="99"/>
    </location>
</feature>
<gene>
    <name evidence="4" type="ORF">GUITHDRAFT_112087</name>
</gene>
<dbReference type="RefSeq" id="XP_005828935.1">
    <property type="nucleotide sequence ID" value="XM_005828878.1"/>
</dbReference>
<dbReference type="eggNOG" id="ENOG502S9Y2">
    <property type="taxonomic scope" value="Eukaryota"/>
</dbReference>
<dbReference type="AlphaFoldDB" id="L1J1J3"/>
<dbReference type="KEGG" id="gtt:GUITHDRAFT_112087"/>
<dbReference type="GO" id="GO:0009228">
    <property type="term" value="P:thiamine biosynthetic process"/>
    <property type="evidence" value="ECO:0007669"/>
    <property type="project" value="UniProtKB-KW"/>
</dbReference>
<dbReference type="PANTHER" id="PTHR20857">
    <property type="entry name" value="THIAMINE-PHOSPHATE PYROPHOSPHORYLASE"/>
    <property type="match status" value="1"/>
</dbReference>
<dbReference type="EnsemblProtists" id="EKX41955">
    <property type="protein sequence ID" value="EKX41955"/>
    <property type="gene ID" value="GUITHDRAFT_112087"/>
</dbReference>
<reference evidence="6" key="2">
    <citation type="submission" date="2012-11" db="EMBL/GenBank/DDBJ databases">
        <authorList>
            <person name="Kuo A."/>
            <person name="Curtis B.A."/>
            <person name="Tanifuji G."/>
            <person name="Burki F."/>
            <person name="Gruber A."/>
            <person name="Irimia M."/>
            <person name="Maruyama S."/>
            <person name="Arias M.C."/>
            <person name="Ball S.G."/>
            <person name="Gile G.H."/>
            <person name="Hirakawa Y."/>
            <person name="Hopkins J.F."/>
            <person name="Rensing S.A."/>
            <person name="Schmutz J."/>
            <person name="Symeonidi A."/>
            <person name="Elias M."/>
            <person name="Eveleigh R.J."/>
            <person name="Herman E.K."/>
            <person name="Klute M.J."/>
            <person name="Nakayama T."/>
            <person name="Obornik M."/>
            <person name="Reyes-Prieto A."/>
            <person name="Armbrust E.V."/>
            <person name="Aves S.J."/>
            <person name="Beiko R.G."/>
            <person name="Coutinho P."/>
            <person name="Dacks J.B."/>
            <person name="Durnford D.G."/>
            <person name="Fast N.M."/>
            <person name="Green B.R."/>
            <person name="Grisdale C."/>
            <person name="Hempe F."/>
            <person name="Henrissat B."/>
            <person name="Hoppner M.P."/>
            <person name="Ishida K.-I."/>
            <person name="Kim E."/>
            <person name="Koreny L."/>
            <person name="Kroth P.G."/>
            <person name="Liu Y."/>
            <person name="Malik S.-B."/>
            <person name="Maier U.G."/>
            <person name="McRose D."/>
            <person name="Mock T."/>
            <person name="Neilson J.A."/>
            <person name="Onodera N.T."/>
            <person name="Poole A.M."/>
            <person name="Pritham E.J."/>
            <person name="Richards T.A."/>
            <person name="Rocap G."/>
            <person name="Roy S.W."/>
            <person name="Sarai C."/>
            <person name="Schaack S."/>
            <person name="Shirato S."/>
            <person name="Slamovits C.H."/>
            <person name="Spencer D.F."/>
            <person name="Suzuki S."/>
            <person name="Worden A.Z."/>
            <person name="Zauner S."/>
            <person name="Barry K."/>
            <person name="Bell C."/>
            <person name="Bharti A.K."/>
            <person name="Crow J.A."/>
            <person name="Grimwood J."/>
            <person name="Kramer R."/>
            <person name="Lindquist E."/>
            <person name="Lucas S."/>
            <person name="Salamov A."/>
            <person name="McFadden G.I."/>
            <person name="Lane C.E."/>
            <person name="Keeling P.J."/>
            <person name="Gray M.W."/>
            <person name="Grigoriev I.V."/>
            <person name="Archibald J.M."/>
        </authorList>
    </citation>
    <scope>NUCLEOTIDE SEQUENCE</scope>
    <source>
        <strain evidence="6">CCMP2712</strain>
    </source>
</reference>
<dbReference type="PaxDb" id="55529-EKX41955"/>
<reference evidence="5" key="3">
    <citation type="submission" date="2015-06" db="UniProtKB">
        <authorList>
            <consortium name="EnsemblProtists"/>
        </authorList>
    </citation>
    <scope>IDENTIFICATION</scope>
</reference>
<dbReference type="GO" id="GO:0004789">
    <property type="term" value="F:thiamine-phosphate diphosphorylase activity"/>
    <property type="evidence" value="ECO:0007669"/>
    <property type="project" value="TreeGrafter"/>
</dbReference>